<evidence type="ECO:0000313" key="3">
    <source>
        <dbReference type="EMBL" id="SER01470.1"/>
    </source>
</evidence>
<dbReference type="PANTHER" id="PTHR36933">
    <property type="entry name" value="SLL0788 PROTEIN"/>
    <property type="match status" value="1"/>
</dbReference>
<organism evidence="3 4">
    <name type="scientific">Streptomyces radiopugnans</name>
    <dbReference type="NCBI Taxonomy" id="403935"/>
    <lineage>
        <taxon>Bacteria</taxon>
        <taxon>Bacillati</taxon>
        <taxon>Actinomycetota</taxon>
        <taxon>Actinomycetes</taxon>
        <taxon>Kitasatosporales</taxon>
        <taxon>Streptomycetaceae</taxon>
        <taxon>Streptomyces</taxon>
    </lineage>
</organism>
<dbReference type="STRING" id="403935.SAMN05216481_1283"/>
<keyword evidence="1" id="KW-0732">Signal</keyword>
<reference evidence="3 4" key="1">
    <citation type="submission" date="2016-10" db="EMBL/GenBank/DDBJ databases">
        <authorList>
            <person name="de Groot N.N."/>
        </authorList>
    </citation>
    <scope>NUCLEOTIDE SEQUENCE [LARGE SCALE GENOMIC DNA]</scope>
    <source>
        <strain evidence="3 4">CGMCC 4.3519</strain>
    </source>
</reference>
<dbReference type="Gene3D" id="1.20.1260.10">
    <property type="match status" value="1"/>
</dbReference>
<sequence length="230" mass="25773">MNTSIVRRGAVAALAALALATAPAATAWSAPGQVSAEAATAEQRKTAHLQPLPTSPVAYRFGETLARLSGKKLEVTFFAAIIPHHRAAIEMARLERERGTDARIRTHADNIIANQRHQIGQFTRWLKKWYGLTPEQARQQAPQEARQEIAAMEKEVRRMVAELRKVPAGERFDIEFVRRMIPHHTSGIIEFLEPQSRADHSQLKVAAASGINTQEMQIVDFRTWLSEQTR</sequence>
<protein>
    <submittedName>
        <fullName evidence="3">Uncharacterized conserved protein, DUF305 family</fullName>
    </submittedName>
</protein>
<dbReference type="AlphaFoldDB" id="A0A1H9KQN6"/>
<accession>A0A1H9KQN6</accession>
<dbReference type="InterPro" id="IPR005183">
    <property type="entry name" value="DUF305_CopM-like"/>
</dbReference>
<keyword evidence="4" id="KW-1185">Reference proteome</keyword>
<feature type="chain" id="PRO_5011755265" evidence="1">
    <location>
        <begin position="28"/>
        <end position="230"/>
    </location>
</feature>
<gene>
    <name evidence="3" type="ORF">SAMN05216481_1283</name>
</gene>
<proteinExistence type="predicted"/>
<feature type="signal peptide" evidence="1">
    <location>
        <begin position="1"/>
        <end position="27"/>
    </location>
</feature>
<feature type="domain" description="DUF305" evidence="2">
    <location>
        <begin position="74"/>
        <end position="225"/>
    </location>
</feature>
<dbReference type="RefSeq" id="WP_143071838.1">
    <property type="nucleotide sequence ID" value="NZ_FOET01000028.1"/>
</dbReference>
<dbReference type="PANTHER" id="PTHR36933:SF1">
    <property type="entry name" value="SLL0788 PROTEIN"/>
    <property type="match status" value="1"/>
</dbReference>
<dbReference type="InterPro" id="IPR012347">
    <property type="entry name" value="Ferritin-like"/>
</dbReference>
<evidence type="ECO:0000256" key="1">
    <source>
        <dbReference type="SAM" id="SignalP"/>
    </source>
</evidence>
<dbReference type="Proteomes" id="UP000199055">
    <property type="component" value="Unassembled WGS sequence"/>
</dbReference>
<name>A0A1H9KQN6_9ACTN</name>
<dbReference type="Pfam" id="PF03713">
    <property type="entry name" value="DUF305"/>
    <property type="match status" value="1"/>
</dbReference>
<evidence type="ECO:0000259" key="2">
    <source>
        <dbReference type="Pfam" id="PF03713"/>
    </source>
</evidence>
<dbReference type="EMBL" id="FOET01000028">
    <property type="protein sequence ID" value="SER01470.1"/>
    <property type="molecule type" value="Genomic_DNA"/>
</dbReference>
<evidence type="ECO:0000313" key="4">
    <source>
        <dbReference type="Proteomes" id="UP000199055"/>
    </source>
</evidence>
<dbReference type="InterPro" id="IPR006311">
    <property type="entry name" value="TAT_signal"/>
</dbReference>
<dbReference type="PROSITE" id="PS51318">
    <property type="entry name" value="TAT"/>
    <property type="match status" value="1"/>
</dbReference>